<dbReference type="SMART" id="SM00850">
    <property type="entry name" value="LytTR"/>
    <property type="match status" value="1"/>
</dbReference>
<dbReference type="Gene3D" id="2.40.50.1020">
    <property type="entry name" value="LytTr DNA-binding domain"/>
    <property type="match status" value="1"/>
</dbReference>
<evidence type="ECO:0000313" key="5">
    <source>
        <dbReference type="Proteomes" id="UP000663929"/>
    </source>
</evidence>
<dbReference type="PROSITE" id="PS50110">
    <property type="entry name" value="RESPONSE_REGULATORY"/>
    <property type="match status" value="1"/>
</dbReference>
<dbReference type="Gene3D" id="3.40.50.2300">
    <property type="match status" value="1"/>
</dbReference>
<keyword evidence="5" id="KW-1185">Reference proteome</keyword>
<organism evidence="4 5">
    <name type="scientific">Sulfidibacter corallicola</name>
    <dbReference type="NCBI Taxonomy" id="2818388"/>
    <lineage>
        <taxon>Bacteria</taxon>
        <taxon>Pseudomonadati</taxon>
        <taxon>Acidobacteriota</taxon>
        <taxon>Holophagae</taxon>
        <taxon>Acanthopleuribacterales</taxon>
        <taxon>Acanthopleuribacteraceae</taxon>
        <taxon>Sulfidibacter</taxon>
    </lineage>
</organism>
<dbReference type="PANTHER" id="PTHR37299:SF1">
    <property type="entry name" value="STAGE 0 SPORULATION PROTEIN A HOMOLOG"/>
    <property type="match status" value="1"/>
</dbReference>
<protein>
    <submittedName>
        <fullName evidence="4">Response regulator transcription factor</fullName>
    </submittedName>
</protein>
<dbReference type="InterPro" id="IPR001789">
    <property type="entry name" value="Sig_transdc_resp-reg_receiver"/>
</dbReference>
<dbReference type="SMART" id="SM00448">
    <property type="entry name" value="REC"/>
    <property type="match status" value="1"/>
</dbReference>
<feature type="modified residue" description="4-aspartylphosphate" evidence="1">
    <location>
        <position position="55"/>
    </location>
</feature>
<dbReference type="GO" id="GO:0003677">
    <property type="term" value="F:DNA binding"/>
    <property type="evidence" value="ECO:0007669"/>
    <property type="project" value="InterPro"/>
</dbReference>
<feature type="domain" description="HTH LytTR-type" evidence="3">
    <location>
        <begin position="165"/>
        <end position="269"/>
    </location>
</feature>
<evidence type="ECO:0000313" key="4">
    <source>
        <dbReference type="EMBL" id="QTD50889.1"/>
    </source>
</evidence>
<accession>A0A8A4TLM4</accession>
<dbReference type="PANTHER" id="PTHR37299">
    <property type="entry name" value="TRANSCRIPTIONAL REGULATOR-RELATED"/>
    <property type="match status" value="1"/>
</dbReference>
<dbReference type="KEGG" id="scor:J3U87_00340"/>
<dbReference type="Pfam" id="PF04397">
    <property type="entry name" value="LytTR"/>
    <property type="match status" value="1"/>
</dbReference>
<proteinExistence type="predicted"/>
<feature type="domain" description="Response regulatory" evidence="2">
    <location>
        <begin position="4"/>
        <end position="117"/>
    </location>
</feature>
<dbReference type="InterPro" id="IPR007492">
    <property type="entry name" value="LytTR_DNA-bd_dom"/>
</dbReference>
<dbReference type="Pfam" id="PF00072">
    <property type="entry name" value="Response_reg"/>
    <property type="match status" value="1"/>
</dbReference>
<dbReference type="EMBL" id="CP071793">
    <property type="protein sequence ID" value="QTD50889.1"/>
    <property type="molecule type" value="Genomic_DNA"/>
</dbReference>
<dbReference type="InterPro" id="IPR046947">
    <property type="entry name" value="LytR-like"/>
</dbReference>
<sequence>MSIRTLIVDDEPLARDNLAWFCDREPDLAPVTLCANGYEALDRLRAEAVDLMFLDVQMPRLSGFEVLGQLEQARRPLVVFTTAFDQYAIRAFEVNAVDYLLKPIEEAGFRRATERARTRLASRAVAEYDRNVQRMLAEIRTPKPAEPVAEAEDADATSPGYARRFMVKSAGELVYVDVDDIDWLETAGNYVELHVGPRTHLLRETMNNMERRLDPKQFVRVHRRIILNARRVVSFKPCFRGEFLARLDGGAELKMSRRYRAGWKWLLNEA</sequence>
<dbReference type="PROSITE" id="PS50930">
    <property type="entry name" value="HTH_LYTTR"/>
    <property type="match status" value="1"/>
</dbReference>
<dbReference type="Proteomes" id="UP000663929">
    <property type="component" value="Chromosome"/>
</dbReference>
<dbReference type="RefSeq" id="WP_237381030.1">
    <property type="nucleotide sequence ID" value="NZ_CP071793.1"/>
</dbReference>
<keyword evidence="1" id="KW-0597">Phosphoprotein</keyword>
<dbReference type="AlphaFoldDB" id="A0A8A4TLM4"/>
<evidence type="ECO:0000259" key="2">
    <source>
        <dbReference type="PROSITE" id="PS50110"/>
    </source>
</evidence>
<evidence type="ECO:0000259" key="3">
    <source>
        <dbReference type="PROSITE" id="PS50930"/>
    </source>
</evidence>
<name>A0A8A4TLM4_SULCO</name>
<reference evidence="4" key="1">
    <citation type="submission" date="2021-03" db="EMBL/GenBank/DDBJ databases">
        <title>Acanthopleuribacteraceae sp. M133.</title>
        <authorList>
            <person name="Wang G."/>
        </authorList>
    </citation>
    <scope>NUCLEOTIDE SEQUENCE</scope>
    <source>
        <strain evidence="4">M133</strain>
    </source>
</reference>
<dbReference type="GO" id="GO:0000156">
    <property type="term" value="F:phosphorelay response regulator activity"/>
    <property type="evidence" value="ECO:0007669"/>
    <property type="project" value="InterPro"/>
</dbReference>
<dbReference type="SUPFAM" id="SSF52172">
    <property type="entry name" value="CheY-like"/>
    <property type="match status" value="1"/>
</dbReference>
<evidence type="ECO:0000256" key="1">
    <source>
        <dbReference type="PROSITE-ProRule" id="PRU00169"/>
    </source>
</evidence>
<dbReference type="InterPro" id="IPR011006">
    <property type="entry name" value="CheY-like_superfamily"/>
</dbReference>
<gene>
    <name evidence="4" type="ORF">J3U87_00340</name>
</gene>